<accession>A0A918QD27</accession>
<proteinExistence type="predicted"/>
<comment type="subcellular location">
    <subcellularLocation>
        <location evidence="1">Cell membrane</location>
        <topology evidence="1">Multi-pass membrane protein</topology>
    </subcellularLocation>
</comment>
<reference evidence="9" key="1">
    <citation type="journal article" date="2014" name="Int. J. Syst. Evol. Microbiol.">
        <title>Complete genome sequence of Corynebacterium casei LMG S-19264T (=DSM 44701T), isolated from a smear-ripened cheese.</title>
        <authorList>
            <consortium name="US DOE Joint Genome Institute (JGI-PGF)"/>
            <person name="Walter F."/>
            <person name="Albersmeier A."/>
            <person name="Kalinowski J."/>
            <person name="Ruckert C."/>
        </authorList>
    </citation>
    <scope>NUCLEOTIDE SEQUENCE</scope>
    <source>
        <strain evidence="9">KCTC 12368</strain>
    </source>
</reference>
<evidence type="ECO:0000259" key="7">
    <source>
        <dbReference type="Pfam" id="PF02687"/>
    </source>
</evidence>
<comment type="caution">
    <text evidence="9">The sequence shown here is derived from an EMBL/GenBank/DDBJ whole genome shotgun (WGS) entry which is preliminary data.</text>
</comment>
<keyword evidence="2" id="KW-1003">Cell membrane</keyword>
<evidence type="ECO:0000256" key="3">
    <source>
        <dbReference type="ARBA" id="ARBA00022692"/>
    </source>
</evidence>
<evidence type="ECO:0000256" key="5">
    <source>
        <dbReference type="ARBA" id="ARBA00023136"/>
    </source>
</evidence>
<evidence type="ECO:0000256" key="2">
    <source>
        <dbReference type="ARBA" id="ARBA00022475"/>
    </source>
</evidence>
<feature type="transmembrane region" description="Helical" evidence="6">
    <location>
        <begin position="377"/>
        <end position="399"/>
    </location>
</feature>
<dbReference type="Pfam" id="PF02687">
    <property type="entry name" value="FtsX"/>
    <property type="match status" value="1"/>
</dbReference>
<evidence type="ECO:0000313" key="9">
    <source>
        <dbReference type="EMBL" id="GGZ39815.1"/>
    </source>
</evidence>
<sequence length="409" mass="44968">MKMLSLSLKYLKDRPLNTLLNILLLGLGLAIISVLIQIQNQFESQMTRDAKGIDLVVGAKGSPLQLILSSVYHIDFPTGNINMKEAKALARNRLVKNIIPMSLGDNYQGFRIVGTNYDYLDLYQGEFKDGDGWKLPFDVVLGAEVAKELNLNVGDTFYGSHGIGSSSHEHDHHPYKVTGVLAASGNVLDKLVLTSLESVWSTHEVEGEEHNHDQLHQEVVQRGFPDAEETKEITTVLLQYRSPMAAVQLPRFINSRTSLQAASPSFEIVRLFELMGVGVKLVTGLAYIIIGIAGLGIFIALYNSLKERKYDLAVMRAIGASKAQLFFHIVLEGLILTLVGALAGIFLGHLFLHFLVMGQEQGALGSIEAWTFLSEEIWIVGYALLVGILASAIPAWGAYHTDIAKQLTK</sequence>
<evidence type="ECO:0000256" key="6">
    <source>
        <dbReference type="SAM" id="Phobius"/>
    </source>
</evidence>
<dbReference type="Pfam" id="PF12704">
    <property type="entry name" value="MacB_PCD"/>
    <property type="match status" value="1"/>
</dbReference>
<dbReference type="PANTHER" id="PTHR43738">
    <property type="entry name" value="ABC TRANSPORTER, MEMBRANE PROTEIN"/>
    <property type="match status" value="1"/>
</dbReference>
<dbReference type="PANTHER" id="PTHR43738:SF2">
    <property type="entry name" value="ABC TRANSPORTER PERMEASE"/>
    <property type="match status" value="1"/>
</dbReference>
<evidence type="ECO:0000256" key="4">
    <source>
        <dbReference type="ARBA" id="ARBA00022989"/>
    </source>
</evidence>
<keyword evidence="10" id="KW-1185">Reference proteome</keyword>
<evidence type="ECO:0000256" key="1">
    <source>
        <dbReference type="ARBA" id="ARBA00004651"/>
    </source>
</evidence>
<dbReference type="AlphaFoldDB" id="A0A918QD27"/>
<evidence type="ECO:0000259" key="8">
    <source>
        <dbReference type="Pfam" id="PF12704"/>
    </source>
</evidence>
<name>A0A918QD27_9BACT</name>
<dbReference type="InterPro" id="IPR025857">
    <property type="entry name" value="MacB_PCD"/>
</dbReference>
<evidence type="ECO:0000313" key="10">
    <source>
        <dbReference type="Proteomes" id="UP000619457"/>
    </source>
</evidence>
<dbReference type="EMBL" id="BMWX01000009">
    <property type="protein sequence ID" value="GGZ39815.1"/>
    <property type="molecule type" value="Genomic_DNA"/>
</dbReference>
<dbReference type="GO" id="GO:0005886">
    <property type="term" value="C:plasma membrane"/>
    <property type="evidence" value="ECO:0007669"/>
    <property type="project" value="UniProtKB-SubCell"/>
</dbReference>
<keyword evidence="3 6" id="KW-0812">Transmembrane</keyword>
<dbReference type="RefSeq" id="WP_018476042.1">
    <property type="nucleotide sequence ID" value="NZ_BMWX01000009.1"/>
</dbReference>
<keyword evidence="5 6" id="KW-0472">Membrane</keyword>
<keyword evidence="4 6" id="KW-1133">Transmembrane helix</keyword>
<feature type="domain" description="MacB-like periplasmic core" evidence="8">
    <location>
        <begin position="18"/>
        <end position="201"/>
    </location>
</feature>
<dbReference type="Proteomes" id="UP000619457">
    <property type="component" value="Unassembled WGS sequence"/>
</dbReference>
<feature type="transmembrane region" description="Helical" evidence="6">
    <location>
        <begin position="325"/>
        <end position="357"/>
    </location>
</feature>
<gene>
    <name evidence="9" type="ORF">GCM10007049_36510</name>
</gene>
<feature type="transmembrane region" description="Helical" evidence="6">
    <location>
        <begin position="20"/>
        <end position="38"/>
    </location>
</feature>
<protein>
    <submittedName>
        <fullName evidence="9">Permease</fullName>
    </submittedName>
</protein>
<reference evidence="9" key="2">
    <citation type="submission" date="2020-09" db="EMBL/GenBank/DDBJ databases">
        <authorList>
            <person name="Sun Q."/>
            <person name="Kim S."/>
        </authorList>
    </citation>
    <scope>NUCLEOTIDE SEQUENCE</scope>
    <source>
        <strain evidence="9">KCTC 12368</strain>
    </source>
</reference>
<feature type="domain" description="ABC3 transporter permease C-terminal" evidence="7">
    <location>
        <begin position="285"/>
        <end position="402"/>
    </location>
</feature>
<feature type="transmembrane region" description="Helical" evidence="6">
    <location>
        <begin position="284"/>
        <end position="305"/>
    </location>
</feature>
<dbReference type="InterPro" id="IPR051125">
    <property type="entry name" value="ABC-4/HrtB_transporter"/>
</dbReference>
<organism evidence="9 10">
    <name type="scientific">Echinicola pacifica</name>
    <dbReference type="NCBI Taxonomy" id="346377"/>
    <lineage>
        <taxon>Bacteria</taxon>
        <taxon>Pseudomonadati</taxon>
        <taxon>Bacteroidota</taxon>
        <taxon>Cytophagia</taxon>
        <taxon>Cytophagales</taxon>
        <taxon>Cyclobacteriaceae</taxon>
        <taxon>Echinicola</taxon>
    </lineage>
</organism>
<dbReference type="InterPro" id="IPR003838">
    <property type="entry name" value="ABC3_permease_C"/>
</dbReference>